<dbReference type="AlphaFoldDB" id="A0A4Q1HN85"/>
<dbReference type="Proteomes" id="UP000290849">
    <property type="component" value="Unassembled WGS sequence"/>
</dbReference>
<sequence>MKTRLLHRLWACVLTAAAAGPVAAAPYPDQPVHLIVAFAPGTGSDALSRLLAHSMEGPLGQSIIVENRPGGGGILGTDYVARANPDGYTLTTGTTSTLLTNPLLNSNARYKVEKDFRAIRGLARSAFVIVTANTPQAPQTLQALAARLKAGNATYASSGMGTIVHLTGERFVRTVGAHATHVPYKGSAQSLSDVAAGVTLFSAETTAAALPLIRGGKLRALAVTSETRTPELPDVPTVIEGGYPGFTSYSWFALMAPAGTPDSVVAKLDASAQAALGTPKMLQQLKTLGFEPMPLGPDQTAAFISKESVFWTDFLQKTGIRLE</sequence>
<evidence type="ECO:0000313" key="4">
    <source>
        <dbReference type="Proteomes" id="UP000290849"/>
    </source>
</evidence>
<keyword evidence="2" id="KW-0732">Signal</keyword>
<dbReference type="InterPro" id="IPR005064">
    <property type="entry name" value="BUG"/>
</dbReference>
<evidence type="ECO:0000256" key="1">
    <source>
        <dbReference type="ARBA" id="ARBA00006987"/>
    </source>
</evidence>
<dbReference type="Gene3D" id="3.40.190.10">
    <property type="entry name" value="Periplasmic binding protein-like II"/>
    <property type="match status" value="1"/>
</dbReference>
<dbReference type="OrthoDB" id="8679918at2"/>
<accession>A0A4Q1HN85</accession>
<comment type="similarity">
    <text evidence="1">Belongs to the UPF0065 (bug) family.</text>
</comment>
<gene>
    <name evidence="3" type="ORF">C7R54_01565</name>
</gene>
<protein>
    <recommendedName>
        <fullName evidence="5">ABC transporter substrate-binding protein</fullName>
    </recommendedName>
</protein>
<dbReference type="Pfam" id="PF03401">
    <property type="entry name" value="TctC"/>
    <property type="match status" value="1"/>
</dbReference>
<feature type="signal peptide" evidence="2">
    <location>
        <begin position="1"/>
        <end position="24"/>
    </location>
</feature>
<evidence type="ECO:0000256" key="2">
    <source>
        <dbReference type="SAM" id="SignalP"/>
    </source>
</evidence>
<organism evidence="3 4">
    <name type="scientific">Achromobacter aloeverae</name>
    <dbReference type="NCBI Taxonomy" id="1750518"/>
    <lineage>
        <taxon>Bacteria</taxon>
        <taxon>Pseudomonadati</taxon>
        <taxon>Pseudomonadota</taxon>
        <taxon>Betaproteobacteria</taxon>
        <taxon>Burkholderiales</taxon>
        <taxon>Alcaligenaceae</taxon>
        <taxon>Achromobacter</taxon>
    </lineage>
</organism>
<evidence type="ECO:0000313" key="3">
    <source>
        <dbReference type="EMBL" id="RXN92472.1"/>
    </source>
</evidence>
<dbReference type="EMBL" id="PYAL01000001">
    <property type="protein sequence ID" value="RXN92472.1"/>
    <property type="molecule type" value="Genomic_DNA"/>
</dbReference>
<reference evidence="3 4" key="1">
    <citation type="journal article" date="2017" name="Int. J. Syst. Evol. Microbiol.">
        <title>Achromobacter aloeverae sp. nov., isolated from the root of Aloe vera (L.) Burm.f.</title>
        <authorList>
            <person name="Kuncharoen N."/>
            <person name="Muramatsu Y."/>
            <person name="Shibata C."/>
            <person name="Kamakura Y."/>
            <person name="Nakagawa Y."/>
            <person name="Tanasupawat S."/>
        </authorList>
    </citation>
    <scope>NUCLEOTIDE SEQUENCE [LARGE SCALE GENOMIC DNA]</scope>
    <source>
        <strain evidence="3 4">AVA-1</strain>
    </source>
</reference>
<dbReference type="Gene3D" id="3.40.190.150">
    <property type="entry name" value="Bordetella uptake gene, domain 1"/>
    <property type="match status" value="1"/>
</dbReference>
<proteinExistence type="inferred from homology"/>
<dbReference type="PANTHER" id="PTHR42928">
    <property type="entry name" value="TRICARBOXYLATE-BINDING PROTEIN"/>
    <property type="match status" value="1"/>
</dbReference>
<feature type="chain" id="PRO_5020833129" description="ABC transporter substrate-binding protein" evidence="2">
    <location>
        <begin position="25"/>
        <end position="323"/>
    </location>
</feature>
<dbReference type="PANTHER" id="PTHR42928:SF5">
    <property type="entry name" value="BLR1237 PROTEIN"/>
    <property type="match status" value="1"/>
</dbReference>
<dbReference type="RefSeq" id="WP_129148437.1">
    <property type="nucleotide sequence ID" value="NZ_JBHSDO010000016.1"/>
</dbReference>
<keyword evidence="4" id="KW-1185">Reference proteome</keyword>
<name>A0A4Q1HN85_9BURK</name>
<comment type="caution">
    <text evidence="3">The sequence shown here is derived from an EMBL/GenBank/DDBJ whole genome shotgun (WGS) entry which is preliminary data.</text>
</comment>
<evidence type="ECO:0008006" key="5">
    <source>
        <dbReference type="Google" id="ProtNLM"/>
    </source>
</evidence>
<dbReference type="CDD" id="cd07012">
    <property type="entry name" value="PBP2_Bug_TTT"/>
    <property type="match status" value="1"/>
</dbReference>
<dbReference type="InterPro" id="IPR042100">
    <property type="entry name" value="Bug_dom1"/>
</dbReference>
<dbReference type="PIRSF" id="PIRSF017082">
    <property type="entry name" value="YflP"/>
    <property type="match status" value="1"/>
</dbReference>
<dbReference type="SUPFAM" id="SSF53850">
    <property type="entry name" value="Periplasmic binding protein-like II"/>
    <property type="match status" value="1"/>
</dbReference>